<comment type="caution">
    <text evidence="1">The sequence shown here is derived from an EMBL/GenBank/DDBJ whole genome shotgun (WGS) entry which is preliminary data.</text>
</comment>
<keyword evidence="2" id="KW-1185">Reference proteome</keyword>
<reference evidence="1" key="2">
    <citation type="submission" date="2022-01" db="EMBL/GenBank/DDBJ databases">
        <authorList>
            <person name="Yamashiro T."/>
            <person name="Shiraishi A."/>
            <person name="Satake H."/>
            <person name="Nakayama K."/>
        </authorList>
    </citation>
    <scope>NUCLEOTIDE SEQUENCE</scope>
</reference>
<sequence>MFSQRAKHIDLDCHVFENLLQSEWTRLFWKSFSSSADLPLFSGWSLALLFLVDPYYAVFVILVSGSSDFSSNGSMYSREDLEVLRDLPIYKTVIGTYRKLNIQDTYLFFSERIQKFPGERFASDGWLNILRKIGLQNTCNADIVLECARRVEFLGTESMKPSGFVDDFEEDFSNTRNEVSLEIQKGFPSVSGKKGGKRVLCSYSEAILLKDWPPILPWFHQ</sequence>
<gene>
    <name evidence="1" type="ORF">Tco_0772912</name>
</gene>
<evidence type="ECO:0000313" key="2">
    <source>
        <dbReference type="Proteomes" id="UP001151760"/>
    </source>
</evidence>
<proteinExistence type="predicted"/>
<accession>A0ABQ4ZKJ0</accession>
<dbReference type="InterPro" id="IPR052972">
    <property type="entry name" value="Sacsin_chaperone_reg"/>
</dbReference>
<protein>
    <submittedName>
        <fullName evidence="1">Uncharacterized protein</fullName>
    </submittedName>
</protein>
<reference evidence="1" key="1">
    <citation type="journal article" date="2022" name="Int. J. Mol. Sci.">
        <title>Draft Genome of Tanacetum Coccineum: Genomic Comparison of Closely Related Tanacetum-Family Plants.</title>
        <authorList>
            <person name="Yamashiro T."/>
            <person name="Shiraishi A."/>
            <person name="Nakayama K."/>
            <person name="Satake H."/>
        </authorList>
    </citation>
    <scope>NUCLEOTIDE SEQUENCE</scope>
</reference>
<dbReference type="PANTHER" id="PTHR15600:SF42">
    <property type="entry name" value="SACSIN"/>
    <property type="match status" value="1"/>
</dbReference>
<dbReference type="PANTHER" id="PTHR15600">
    <property type="entry name" value="SACSIN"/>
    <property type="match status" value="1"/>
</dbReference>
<evidence type="ECO:0000313" key="1">
    <source>
        <dbReference type="EMBL" id="GJS90276.1"/>
    </source>
</evidence>
<dbReference type="Proteomes" id="UP001151760">
    <property type="component" value="Unassembled WGS sequence"/>
</dbReference>
<name>A0ABQ4ZKJ0_9ASTR</name>
<dbReference type="EMBL" id="BQNB010011415">
    <property type="protein sequence ID" value="GJS90276.1"/>
    <property type="molecule type" value="Genomic_DNA"/>
</dbReference>
<organism evidence="1 2">
    <name type="scientific">Tanacetum coccineum</name>
    <dbReference type="NCBI Taxonomy" id="301880"/>
    <lineage>
        <taxon>Eukaryota</taxon>
        <taxon>Viridiplantae</taxon>
        <taxon>Streptophyta</taxon>
        <taxon>Embryophyta</taxon>
        <taxon>Tracheophyta</taxon>
        <taxon>Spermatophyta</taxon>
        <taxon>Magnoliopsida</taxon>
        <taxon>eudicotyledons</taxon>
        <taxon>Gunneridae</taxon>
        <taxon>Pentapetalae</taxon>
        <taxon>asterids</taxon>
        <taxon>campanulids</taxon>
        <taxon>Asterales</taxon>
        <taxon>Asteraceae</taxon>
        <taxon>Asteroideae</taxon>
        <taxon>Anthemideae</taxon>
        <taxon>Anthemidinae</taxon>
        <taxon>Tanacetum</taxon>
    </lineage>
</organism>